<gene>
    <name evidence="1" type="ORF">CR152_07010</name>
</gene>
<dbReference type="KEGG" id="mass:CR152_07010"/>
<keyword evidence="2" id="KW-1185">Reference proteome</keyword>
<name>A0A2D2DH20_9BURK</name>
<accession>A0A2D2DH20</accession>
<organism evidence="1 2">
    <name type="scientific">Massilia violaceinigra</name>
    <dbReference type="NCBI Taxonomy" id="2045208"/>
    <lineage>
        <taxon>Bacteria</taxon>
        <taxon>Pseudomonadati</taxon>
        <taxon>Pseudomonadota</taxon>
        <taxon>Betaproteobacteria</taxon>
        <taxon>Burkholderiales</taxon>
        <taxon>Oxalobacteraceae</taxon>
        <taxon>Telluria group</taxon>
        <taxon>Massilia</taxon>
    </lineage>
</organism>
<dbReference type="AlphaFoldDB" id="A0A2D2DH20"/>
<evidence type="ECO:0000313" key="2">
    <source>
        <dbReference type="Proteomes" id="UP000229897"/>
    </source>
</evidence>
<dbReference type="EMBL" id="CP024608">
    <property type="protein sequence ID" value="ATQ74282.1"/>
    <property type="molecule type" value="Genomic_DNA"/>
</dbReference>
<reference evidence="1" key="1">
    <citation type="submission" date="2017-10" db="EMBL/GenBank/DDBJ databases">
        <title>Massilia psychrophilum sp. nov., a novel purple-pigmented bacterium isolated from Tianshan glacier, Xinjiang Municipality, China.</title>
        <authorList>
            <person name="Wang H."/>
        </authorList>
    </citation>
    <scope>NUCLEOTIDE SEQUENCE [LARGE SCALE GENOMIC DNA]</scope>
    <source>
        <strain evidence="1">B2</strain>
    </source>
</reference>
<proteinExistence type="predicted"/>
<protein>
    <submittedName>
        <fullName evidence="1">Uncharacterized protein</fullName>
    </submittedName>
</protein>
<dbReference type="Proteomes" id="UP000229897">
    <property type="component" value="Chromosome"/>
</dbReference>
<dbReference type="RefSeq" id="WP_099874270.1">
    <property type="nucleotide sequence ID" value="NZ_CP024608.1"/>
</dbReference>
<dbReference type="OrthoDB" id="8613396at2"/>
<sequence>MKIHFASDLHERLASLGVDQSELVNAITEWKNDPAGRQTTVFGRDVANMGSRHVRHAHMVPVNDADKLALWKKTWAKNRKHNSNQHQLSDRYLIYADGGRYGYLIIDIINDPGAHKVWTAKFTAVRDMWEEIASDFVCLGKIP</sequence>
<evidence type="ECO:0000313" key="1">
    <source>
        <dbReference type="EMBL" id="ATQ74282.1"/>
    </source>
</evidence>